<keyword evidence="4" id="KW-1185">Reference proteome</keyword>
<feature type="domain" description="Pyrroline-5-carboxylate reductase catalytic N-terminal" evidence="1">
    <location>
        <begin position="7"/>
        <end position="87"/>
    </location>
</feature>
<dbReference type="InterPro" id="IPR018931">
    <property type="entry name" value="DUF2520"/>
</dbReference>
<dbReference type="PANTHER" id="PTHR40459">
    <property type="entry name" value="CONSERVED HYPOTHETICAL ALANINE AND LEUCINE RICH PROTEIN"/>
    <property type="match status" value="1"/>
</dbReference>
<dbReference type="InterPro" id="IPR036291">
    <property type="entry name" value="NAD(P)-bd_dom_sf"/>
</dbReference>
<organism evidence="3 4">
    <name type="scientific">Cryomorpha ignava</name>
    <dbReference type="NCBI Taxonomy" id="101383"/>
    <lineage>
        <taxon>Bacteria</taxon>
        <taxon>Pseudomonadati</taxon>
        <taxon>Bacteroidota</taxon>
        <taxon>Flavobacteriia</taxon>
        <taxon>Flavobacteriales</taxon>
        <taxon>Cryomorphaceae</taxon>
        <taxon>Cryomorpha</taxon>
    </lineage>
</organism>
<dbReference type="InterPro" id="IPR028939">
    <property type="entry name" value="P5C_Rdtase_cat_N"/>
</dbReference>
<evidence type="ECO:0000313" key="4">
    <source>
        <dbReference type="Proteomes" id="UP000486602"/>
    </source>
</evidence>
<evidence type="ECO:0000259" key="2">
    <source>
        <dbReference type="Pfam" id="PF10728"/>
    </source>
</evidence>
<dbReference type="RefSeq" id="WP_163285350.1">
    <property type="nucleotide sequence ID" value="NZ_JAAGVY010000017.1"/>
</dbReference>
<dbReference type="PANTHER" id="PTHR40459:SF1">
    <property type="entry name" value="CONSERVED HYPOTHETICAL ALANINE AND LEUCINE RICH PROTEIN"/>
    <property type="match status" value="1"/>
</dbReference>
<sequence length="261" mass="29130">MKEIKSVAIVGVGRVANHIATTLYNEGVEISAVYGRKTELAQTLAKKVNARVITDISKPIRADLILLVVSDDAIEEVGKQLSKSNKGIVAHTSGAVPMDELPADLRRGVFYPLQSFSIDKKIIWANVPFCIEAENDEDLNALGGLAERISTKIYVLNSKQRKILHLAAVFANNFANLMFEFSDELLENANIDREIMHPLILETANKILMQRASESQTGPASRGDLDTIRMHREILGEGNIYRKVYDLLTTEIYNRNHDEKL</sequence>
<feature type="domain" description="DUF2520" evidence="2">
    <location>
        <begin position="127"/>
        <end position="251"/>
    </location>
</feature>
<accession>A0A7K3WQM6</accession>
<name>A0A7K3WQM6_9FLAO</name>
<dbReference type="Proteomes" id="UP000486602">
    <property type="component" value="Unassembled WGS sequence"/>
</dbReference>
<comment type="caution">
    <text evidence="3">The sequence shown here is derived from an EMBL/GenBank/DDBJ whole genome shotgun (WGS) entry which is preliminary data.</text>
</comment>
<evidence type="ECO:0000259" key="1">
    <source>
        <dbReference type="Pfam" id="PF03807"/>
    </source>
</evidence>
<proteinExistence type="predicted"/>
<dbReference type="Pfam" id="PF10728">
    <property type="entry name" value="DUF2520"/>
    <property type="match status" value="1"/>
</dbReference>
<gene>
    <name evidence="3" type="ORF">G3O08_10655</name>
</gene>
<protein>
    <submittedName>
        <fullName evidence="3">DUF2520 domain-containing protein</fullName>
    </submittedName>
</protein>
<dbReference type="SUPFAM" id="SSF48179">
    <property type="entry name" value="6-phosphogluconate dehydrogenase C-terminal domain-like"/>
    <property type="match status" value="1"/>
</dbReference>
<dbReference type="AlphaFoldDB" id="A0A7K3WQM6"/>
<dbReference type="Gene3D" id="3.40.50.720">
    <property type="entry name" value="NAD(P)-binding Rossmann-like Domain"/>
    <property type="match status" value="1"/>
</dbReference>
<dbReference type="SUPFAM" id="SSF51735">
    <property type="entry name" value="NAD(P)-binding Rossmann-fold domains"/>
    <property type="match status" value="1"/>
</dbReference>
<evidence type="ECO:0000313" key="3">
    <source>
        <dbReference type="EMBL" id="NEN23959.1"/>
    </source>
</evidence>
<reference evidence="3 4" key="1">
    <citation type="submission" date="2020-02" db="EMBL/GenBank/DDBJ databases">
        <title>Out from the shadows clarifying the taxonomy of the family Cryomorphaceae and related taxa by utilizing the GTDB taxonomic framework.</title>
        <authorList>
            <person name="Bowman J.P."/>
        </authorList>
    </citation>
    <scope>NUCLEOTIDE SEQUENCE [LARGE SCALE GENOMIC DNA]</scope>
    <source>
        <strain evidence="3 4">QSSC 1-22</strain>
    </source>
</reference>
<dbReference type="InterPro" id="IPR037108">
    <property type="entry name" value="TM1727-like_C_sf"/>
</dbReference>
<dbReference type="EMBL" id="JAAGVY010000017">
    <property type="protein sequence ID" value="NEN23959.1"/>
    <property type="molecule type" value="Genomic_DNA"/>
</dbReference>
<dbReference type="InterPro" id="IPR008927">
    <property type="entry name" value="6-PGluconate_DH-like_C_sf"/>
</dbReference>
<dbReference type="Pfam" id="PF03807">
    <property type="entry name" value="F420_oxidored"/>
    <property type="match status" value="1"/>
</dbReference>
<dbReference type="Gene3D" id="1.10.1040.20">
    <property type="entry name" value="ProC-like, C-terminal domain"/>
    <property type="match status" value="1"/>
</dbReference>